<dbReference type="NCBIfam" id="NF045526">
    <property type="entry name" value="SdbBC"/>
    <property type="match status" value="1"/>
</dbReference>
<keyword evidence="4" id="KW-1185">Reference proteome</keyword>
<proteinExistence type="predicted"/>
<evidence type="ECO:0000259" key="1">
    <source>
        <dbReference type="Pfam" id="PF20856"/>
    </source>
</evidence>
<reference evidence="2 4" key="1">
    <citation type="submission" date="2015-11" db="EMBL/GenBank/DDBJ databases">
        <title>Genomic analysis of 38 Legionella species identifies large and diverse effector repertoires.</title>
        <authorList>
            <person name="Burstein D."/>
            <person name="Amaro F."/>
            <person name="Zusman T."/>
            <person name="Lifshitz Z."/>
            <person name="Cohen O."/>
            <person name="Gilbert J.A."/>
            <person name="Pupko T."/>
            <person name="Shuman H.A."/>
            <person name="Segal G."/>
        </authorList>
    </citation>
    <scope>NUCLEOTIDE SEQUENCE [LARGE SCALE GENOMIC DNA]</scope>
    <source>
        <strain evidence="2 4">ATCC 49507</strain>
    </source>
</reference>
<dbReference type="AlphaFoldDB" id="A0A378KUP8"/>
<accession>A0A378KUP8</accession>
<dbReference type="Pfam" id="PF20856">
    <property type="entry name" value="SdbC_C"/>
    <property type="match status" value="1"/>
</dbReference>
<gene>
    <name evidence="2" type="primary">sdbB_1</name>
    <name evidence="2" type="ORF">Lqua_0916</name>
    <name evidence="3" type="ORF">NCTC12376_01881</name>
</gene>
<sequence>MTKSNESKNDQKNSSFFQNYLKLSVAKTLFPEGDGDWYKKKGYGGKNADDKPYAPFEDFLNQQKSQPDSIYYESFQGLNLNLHTVPSQLVSGEPCELEVLKCEPELDSPSKPGTGKHIVYFTGANTYYQACFRDISTAAKETGATVHAFNFPGIGLSTGMVEEANDLTNAGIAVVVSLLNQGIKPDDIVLQGDCFGASVAMEVKKEIEKQADIQLRLIMNNAFKSFKAAVSDMIDRTPLIPSISKSIVKNLLEFTGWNVTPGEKYIHSDPYQCHIQHQGDQTLATSTLASRVAKYKEEIRTGVTKSKSREPVIDKCPEEYKPYRDFLDQICYVRVKESEKSKLGAKFGVDSAGEVNAHFADLCELEMPGGLSVYEGFVNNYLIVSDKYINAHPQKDYDVDNIHFLSSKLSHTLD</sequence>
<dbReference type="STRING" id="45072.Lqua_0916"/>
<dbReference type="SUPFAM" id="SSF53474">
    <property type="entry name" value="alpha/beta-Hydrolases"/>
    <property type="match status" value="1"/>
</dbReference>
<dbReference type="Proteomes" id="UP000054639">
    <property type="component" value="Unassembled WGS sequence"/>
</dbReference>
<dbReference type="InterPro" id="IPR048613">
    <property type="entry name" value="SdbC_C"/>
</dbReference>
<evidence type="ECO:0000313" key="3">
    <source>
        <dbReference type="EMBL" id="STY18066.1"/>
    </source>
</evidence>
<dbReference type="RefSeq" id="WP_058473120.1">
    <property type="nucleotide sequence ID" value="NZ_CAAAIL010000004.1"/>
</dbReference>
<feature type="domain" description="SdbC C-terminal" evidence="1">
    <location>
        <begin position="353"/>
        <end position="396"/>
    </location>
</feature>
<dbReference type="EMBL" id="UGOW01000001">
    <property type="protein sequence ID" value="STY18066.1"/>
    <property type="molecule type" value="Genomic_DNA"/>
</dbReference>
<dbReference type="Proteomes" id="UP000254230">
    <property type="component" value="Unassembled WGS sequence"/>
</dbReference>
<dbReference type="OrthoDB" id="5642226at2"/>
<evidence type="ECO:0000313" key="5">
    <source>
        <dbReference type="Proteomes" id="UP000254230"/>
    </source>
</evidence>
<dbReference type="Gene3D" id="3.40.50.1820">
    <property type="entry name" value="alpha/beta hydrolase"/>
    <property type="match status" value="1"/>
</dbReference>
<name>A0A378KUP8_9GAMM</name>
<organism evidence="3 5">
    <name type="scientific">Legionella quateirensis</name>
    <dbReference type="NCBI Taxonomy" id="45072"/>
    <lineage>
        <taxon>Bacteria</taxon>
        <taxon>Pseudomonadati</taxon>
        <taxon>Pseudomonadota</taxon>
        <taxon>Gammaproteobacteria</taxon>
        <taxon>Legionellales</taxon>
        <taxon>Legionellaceae</taxon>
        <taxon>Legionella</taxon>
    </lineage>
</organism>
<dbReference type="InterPro" id="IPR029058">
    <property type="entry name" value="AB_hydrolase_fold"/>
</dbReference>
<protein>
    <submittedName>
        <fullName evidence="2 3">SdbB protein</fullName>
    </submittedName>
</protein>
<dbReference type="EMBL" id="LNYR01000012">
    <property type="protein sequence ID" value="KTD50689.1"/>
    <property type="molecule type" value="Genomic_DNA"/>
</dbReference>
<reference evidence="3 5" key="2">
    <citation type="submission" date="2018-06" db="EMBL/GenBank/DDBJ databases">
        <authorList>
            <consortium name="Pathogen Informatics"/>
            <person name="Doyle S."/>
        </authorList>
    </citation>
    <scope>NUCLEOTIDE SEQUENCE [LARGE SCALE GENOMIC DNA]</scope>
    <source>
        <strain evidence="3 5">NCTC12376</strain>
    </source>
</reference>
<evidence type="ECO:0000313" key="2">
    <source>
        <dbReference type="EMBL" id="KTD50689.1"/>
    </source>
</evidence>
<dbReference type="Gene3D" id="6.20.250.80">
    <property type="match status" value="1"/>
</dbReference>
<evidence type="ECO:0000313" key="4">
    <source>
        <dbReference type="Proteomes" id="UP000054639"/>
    </source>
</evidence>